<keyword evidence="3" id="KW-0969">Cilium</keyword>
<evidence type="ECO:0000259" key="2">
    <source>
        <dbReference type="Pfam" id="PF02120"/>
    </source>
</evidence>
<keyword evidence="3" id="KW-0966">Cell projection</keyword>
<name>A0ABT9FDK0_9GAMM</name>
<evidence type="ECO:0000313" key="3">
    <source>
        <dbReference type="EMBL" id="MDP2564872.1"/>
    </source>
</evidence>
<evidence type="ECO:0000313" key="4">
    <source>
        <dbReference type="Proteomes" id="UP001177212"/>
    </source>
</evidence>
<evidence type="ECO:0000256" key="1">
    <source>
        <dbReference type="SAM" id="MobiDB-lite"/>
    </source>
</evidence>
<feature type="region of interest" description="Disordered" evidence="1">
    <location>
        <begin position="425"/>
        <end position="452"/>
    </location>
</feature>
<dbReference type="Proteomes" id="UP001177212">
    <property type="component" value="Unassembled WGS sequence"/>
</dbReference>
<accession>A0ABT9FDK0</accession>
<dbReference type="InterPro" id="IPR038610">
    <property type="entry name" value="FliK-like_C_sf"/>
</dbReference>
<dbReference type="EMBL" id="JAUYVT010000007">
    <property type="protein sequence ID" value="MDP2564872.1"/>
    <property type="molecule type" value="Genomic_DNA"/>
</dbReference>
<keyword evidence="4" id="KW-1185">Reference proteome</keyword>
<feature type="domain" description="Flagellar hook-length control protein-like C-terminal" evidence="2">
    <location>
        <begin position="784"/>
        <end position="859"/>
    </location>
</feature>
<keyword evidence="3" id="KW-0282">Flagellum</keyword>
<comment type="caution">
    <text evidence="3">The sequence shown here is derived from an EMBL/GenBank/DDBJ whole genome shotgun (WGS) entry which is preliminary data.</text>
</comment>
<proteinExistence type="predicted"/>
<protein>
    <submittedName>
        <fullName evidence="3">Flagellar hook-length control protein FliK</fullName>
    </submittedName>
</protein>
<reference evidence="3" key="1">
    <citation type="submission" date="2023-07" db="EMBL/GenBank/DDBJ databases">
        <title>Genome content predicts the carbon catabolic preferences of heterotrophic bacteria.</title>
        <authorList>
            <person name="Gralka M."/>
        </authorList>
    </citation>
    <scope>NUCLEOTIDE SEQUENCE</scope>
    <source>
        <strain evidence="3">4G09</strain>
    </source>
</reference>
<sequence length="874" mass="94450">MNTPTQITLSNSLVINSSTNNQTNELPQIPSEVLAAKNIQFSKDSITLEVLVNKQWQTLRLGTSNAPQSLDKIASARIQLSEDGKQLSILPNVATIKLNQPAQLQRLLNFISTGAEVESKPLSVQLALAPAPKLIIDKLNASIAINKDVAQLLSTEQPLKLAISTNSKGAQIDVINRFADTVHTQPLSQTKLVKMLASLLPNAQLQATPKLAILTHPQKSGSFTTQVSNTQLAELPNSPVKVTVANQADKLVITTQAQSVKVMLSNSFTKPFNELLTAQHANLQTAPAQINNTAKVSPLVSTHSPIKSWLQTSFSDLKTRINDAVNYFENKSFANENKTQIAPSLTLQKQFISPSSLTSRINLIENAGIQVTNSAQKPSTELVNILPKHFSQLPPIVQLTQLIKANVAVWQPPGGKVISSHLPIPNANTTNTPENKQPPIEKASAHSKTEVGTQSGALLSTQIKAEPATKNTEQVLKNQTVQVQSTLSNDLQKQTTIKELNSLPVTKVGLSHAQQSDADNKLATLPTLKANSPATQQTHAVSSTPASNPLFSGVFSNTTTIASPSQMLQPIEAKILTPLLKLPPSHDSTHKLTEEKISLSSQIADIQVKATKQTPDLNALVNQAFNRMVSSSNVSPTAVQREILATLQPHSLTHDTLQSSFTKGLEQLAVSILAAPIINQSVAPITFDSKTGIDALLQVLMPTFKAGKASSKILEQLQQSQVQALAGELTQVKNTLTQVSVSTPNQQPESNPLAQFLLPMKLPPEAAQTEITLGQYKKPSADKLEPKNVWFVRLNFDYADLGQLQITAELMDKSLDCQLLASSQEVSAIAHPHLDNLRSKLAKHGLQVAELNLKRGEATHAAFYKSHAIINIKV</sequence>
<dbReference type="Gene3D" id="3.30.750.140">
    <property type="match status" value="1"/>
</dbReference>
<feature type="compositionally biased region" description="Polar residues" evidence="1">
    <location>
        <begin position="426"/>
        <end position="435"/>
    </location>
</feature>
<dbReference type="Pfam" id="PF02120">
    <property type="entry name" value="Flg_hook"/>
    <property type="match status" value="1"/>
</dbReference>
<organism evidence="3 4">
    <name type="scientific">Pseudoalteromonas marina</name>
    <dbReference type="NCBI Taxonomy" id="267375"/>
    <lineage>
        <taxon>Bacteria</taxon>
        <taxon>Pseudomonadati</taxon>
        <taxon>Pseudomonadota</taxon>
        <taxon>Gammaproteobacteria</taxon>
        <taxon>Alteromonadales</taxon>
        <taxon>Pseudoalteromonadaceae</taxon>
        <taxon>Pseudoalteromonas</taxon>
    </lineage>
</organism>
<dbReference type="RefSeq" id="WP_305471985.1">
    <property type="nucleotide sequence ID" value="NZ_JAUYVT010000007.1"/>
</dbReference>
<gene>
    <name evidence="3" type="ORF">Q8W34_09525</name>
</gene>
<dbReference type="InterPro" id="IPR021136">
    <property type="entry name" value="Flagellar_hook_control-like_C"/>
</dbReference>